<sequence>MNKIKIRIINKSKSSLPAYQTEGAAGMDLYANLDEPVIIEKGKIKLIPTGLFIALPLGYEAQIRSRSGMTLKHGIVVANGIGTIDCDYRGEIQIILINLGEKDYTINPGERIAQMVINQYSKAVFEEVEVLDDTLRGEGGFGHSGV</sequence>
<dbReference type="GO" id="GO:0004170">
    <property type="term" value="F:dUTP diphosphatase activity"/>
    <property type="evidence" value="ECO:0007669"/>
    <property type="project" value="UniProtKB-UniRule"/>
</dbReference>
<proteinExistence type="inferred from homology"/>
<comment type="cofactor">
    <cofactor evidence="7">
        <name>Mg(2+)</name>
        <dbReference type="ChEBI" id="CHEBI:18420"/>
    </cofactor>
</comment>
<dbReference type="InterPro" id="IPR036157">
    <property type="entry name" value="dUTPase-like_sf"/>
</dbReference>
<dbReference type="AlphaFoldDB" id="A0A366I204"/>
<evidence type="ECO:0000256" key="7">
    <source>
        <dbReference type="HAMAP-Rule" id="MF_00116"/>
    </source>
</evidence>
<evidence type="ECO:0000256" key="2">
    <source>
        <dbReference type="ARBA" id="ARBA00022723"/>
    </source>
</evidence>
<comment type="function">
    <text evidence="7">This enzyme is involved in nucleotide metabolism: it produces dUMP, the immediate precursor of thymidine nucleotides and it decreases the intracellular concentration of dUTP so that uracil cannot be incorporated into DNA.</text>
</comment>
<feature type="binding site" evidence="7">
    <location>
        <position position="79"/>
    </location>
    <ligand>
        <name>substrate</name>
    </ligand>
</feature>
<reference evidence="9 10" key="1">
    <citation type="submission" date="2018-06" db="EMBL/GenBank/DDBJ databases">
        <title>Genomic Encyclopedia of Type Strains, Phase IV (KMG-IV): sequencing the most valuable type-strain genomes for metagenomic binning, comparative biology and taxonomic classification.</title>
        <authorList>
            <person name="Goeker M."/>
        </authorList>
    </citation>
    <scope>NUCLEOTIDE SEQUENCE [LARGE SCALE GENOMIC DNA]</scope>
    <source>
        <strain evidence="9 10">DSM 22112</strain>
    </source>
</reference>
<dbReference type="UniPathway" id="UPA00610">
    <property type="reaction ID" value="UER00666"/>
</dbReference>
<dbReference type="EC" id="3.6.1.23" evidence="7"/>
<keyword evidence="10" id="KW-1185">Reference proteome</keyword>
<comment type="caution">
    <text evidence="9">The sequence shown here is derived from an EMBL/GenBank/DDBJ whole genome shotgun (WGS) entry which is preliminary data.</text>
</comment>
<keyword evidence="5 7" id="KW-0546">Nucleotide metabolism</keyword>
<dbReference type="GO" id="GO:0046081">
    <property type="term" value="P:dUTP catabolic process"/>
    <property type="evidence" value="ECO:0007669"/>
    <property type="project" value="InterPro"/>
</dbReference>
<dbReference type="HAMAP" id="MF_00116">
    <property type="entry name" value="dUTPase_bact"/>
    <property type="match status" value="1"/>
</dbReference>
<dbReference type="EMBL" id="QNRX01000017">
    <property type="protein sequence ID" value="RBP59939.1"/>
    <property type="molecule type" value="Genomic_DNA"/>
</dbReference>
<evidence type="ECO:0000256" key="3">
    <source>
        <dbReference type="ARBA" id="ARBA00022801"/>
    </source>
</evidence>
<comment type="pathway">
    <text evidence="7">Pyrimidine metabolism; dUMP biosynthesis; dUMP from dCTP (dUTP route): step 2/2.</text>
</comment>
<evidence type="ECO:0000313" key="9">
    <source>
        <dbReference type="EMBL" id="RBP59939.1"/>
    </source>
</evidence>
<dbReference type="FunFam" id="2.70.40.10:FF:000002">
    <property type="entry name" value="dUTP diphosphatase"/>
    <property type="match status" value="1"/>
</dbReference>
<comment type="catalytic activity">
    <reaction evidence="6 7">
        <text>dUTP + H2O = dUMP + diphosphate + H(+)</text>
        <dbReference type="Rhea" id="RHEA:10248"/>
        <dbReference type="ChEBI" id="CHEBI:15377"/>
        <dbReference type="ChEBI" id="CHEBI:15378"/>
        <dbReference type="ChEBI" id="CHEBI:33019"/>
        <dbReference type="ChEBI" id="CHEBI:61555"/>
        <dbReference type="ChEBI" id="CHEBI:246422"/>
        <dbReference type="EC" id="3.6.1.23"/>
    </reaction>
</comment>
<evidence type="ECO:0000256" key="6">
    <source>
        <dbReference type="ARBA" id="ARBA00047686"/>
    </source>
</evidence>
<dbReference type="Proteomes" id="UP000253490">
    <property type="component" value="Unassembled WGS sequence"/>
</dbReference>
<comment type="similarity">
    <text evidence="1 7">Belongs to the dUTPase family.</text>
</comment>
<dbReference type="InterPro" id="IPR008181">
    <property type="entry name" value="dUTPase"/>
</dbReference>
<dbReference type="NCBIfam" id="NF001862">
    <property type="entry name" value="PRK00601.1"/>
    <property type="match status" value="1"/>
</dbReference>
<keyword evidence="3 7" id="KW-0378">Hydrolase</keyword>
<evidence type="ECO:0000259" key="8">
    <source>
        <dbReference type="Pfam" id="PF00692"/>
    </source>
</evidence>
<keyword evidence="2 7" id="KW-0479">Metal-binding</keyword>
<dbReference type="PANTHER" id="PTHR11241">
    <property type="entry name" value="DEOXYURIDINE 5'-TRIPHOSPHATE NUCLEOTIDOHYDROLASE"/>
    <property type="match status" value="1"/>
</dbReference>
<dbReference type="GO" id="GO:0000287">
    <property type="term" value="F:magnesium ion binding"/>
    <property type="evidence" value="ECO:0007669"/>
    <property type="project" value="UniProtKB-UniRule"/>
</dbReference>
<comment type="caution">
    <text evidence="7">Lacks conserved residue(s) required for the propagation of feature annotation.</text>
</comment>
<dbReference type="InterPro" id="IPR033704">
    <property type="entry name" value="dUTPase_trimeric"/>
</dbReference>
<gene>
    <name evidence="7" type="primary">dut</name>
    <name evidence="9" type="ORF">DES36_11734</name>
</gene>
<dbReference type="RefSeq" id="WP_113921395.1">
    <property type="nucleotide sequence ID" value="NZ_QNRX01000017.1"/>
</dbReference>
<dbReference type="CDD" id="cd07557">
    <property type="entry name" value="trimeric_dUTPase"/>
    <property type="match status" value="1"/>
</dbReference>
<dbReference type="Pfam" id="PF00692">
    <property type="entry name" value="dUTPase"/>
    <property type="match status" value="1"/>
</dbReference>
<dbReference type="GO" id="GO:0006226">
    <property type="term" value="P:dUMP biosynthetic process"/>
    <property type="evidence" value="ECO:0007669"/>
    <property type="project" value="UniProtKB-UniRule"/>
</dbReference>
<dbReference type="InterPro" id="IPR029054">
    <property type="entry name" value="dUTPase-like"/>
</dbReference>
<name>A0A366I204_9FIRM</name>
<evidence type="ECO:0000313" key="10">
    <source>
        <dbReference type="Proteomes" id="UP000253490"/>
    </source>
</evidence>
<accession>A0A366I204</accession>
<feature type="binding site" evidence="7">
    <location>
        <begin position="83"/>
        <end position="85"/>
    </location>
    <ligand>
        <name>substrate</name>
    </ligand>
</feature>
<dbReference type="OrthoDB" id="9809956at2"/>
<dbReference type="PANTHER" id="PTHR11241:SF0">
    <property type="entry name" value="DEOXYURIDINE 5'-TRIPHOSPHATE NUCLEOTIDOHYDROLASE"/>
    <property type="match status" value="1"/>
</dbReference>
<evidence type="ECO:0000256" key="1">
    <source>
        <dbReference type="ARBA" id="ARBA00006581"/>
    </source>
</evidence>
<feature type="domain" description="dUTPase-like" evidence="8">
    <location>
        <begin position="14"/>
        <end position="145"/>
    </location>
</feature>
<organism evidence="9 10">
    <name type="scientific">Alkalibaculum bacchi</name>
    <dbReference type="NCBI Taxonomy" id="645887"/>
    <lineage>
        <taxon>Bacteria</taxon>
        <taxon>Bacillati</taxon>
        <taxon>Bacillota</taxon>
        <taxon>Clostridia</taxon>
        <taxon>Eubacteriales</taxon>
        <taxon>Eubacteriaceae</taxon>
        <taxon>Alkalibaculum</taxon>
    </lineage>
</organism>
<dbReference type="NCBIfam" id="TIGR00576">
    <property type="entry name" value="dut"/>
    <property type="match status" value="1"/>
</dbReference>
<feature type="binding site" evidence="7">
    <location>
        <begin position="66"/>
        <end position="68"/>
    </location>
    <ligand>
        <name>substrate</name>
    </ligand>
</feature>
<protein>
    <recommendedName>
        <fullName evidence="7">Deoxyuridine 5'-triphosphate nucleotidohydrolase</fullName>
        <shortName evidence="7">dUTPase</shortName>
        <ecNumber evidence="7">3.6.1.23</ecNumber>
    </recommendedName>
    <alternativeName>
        <fullName evidence="7">dUTP pyrophosphatase</fullName>
    </alternativeName>
</protein>
<dbReference type="SUPFAM" id="SSF51283">
    <property type="entry name" value="dUTPase-like"/>
    <property type="match status" value="1"/>
</dbReference>
<dbReference type="Gene3D" id="2.70.40.10">
    <property type="match status" value="1"/>
</dbReference>
<evidence type="ECO:0000256" key="5">
    <source>
        <dbReference type="ARBA" id="ARBA00023080"/>
    </source>
</evidence>
<keyword evidence="4 7" id="KW-0460">Magnesium</keyword>
<evidence type="ECO:0000256" key="4">
    <source>
        <dbReference type="ARBA" id="ARBA00022842"/>
    </source>
</evidence>